<feature type="compositionally biased region" description="Low complexity" evidence="1">
    <location>
        <begin position="68"/>
        <end position="81"/>
    </location>
</feature>
<proteinExistence type="predicted"/>
<keyword evidence="3" id="KW-1185">Reference proteome</keyword>
<organism evidence="2 3">
    <name type="scientific">Sphingomonas mucosissima</name>
    <dbReference type="NCBI Taxonomy" id="370959"/>
    <lineage>
        <taxon>Bacteria</taxon>
        <taxon>Pseudomonadati</taxon>
        <taxon>Pseudomonadota</taxon>
        <taxon>Alphaproteobacteria</taxon>
        <taxon>Sphingomonadales</taxon>
        <taxon>Sphingomonadaceae</taxon>
        <taxon>Sphingomonas</taxon>
    </lineage>
</organism>
<feature type="compositionally biased region" description="Basic and acidic residues" evidence="1">
    <location>
        <begin position="23"/>
        <end position="32"/>
    </location>
</feature>
<accession>A0A245ZTH4</accession>
<comment type="caution">
    <text evidence="2">The sequence shown here is derived from an EMBL/GenBank/DDBJ whole genome shotgun (WGS) entry which is preliminary data.</text>
</comment>
<dbReference type="Pfam" id="PF11154">
    <property type="entry name" value="DUF2934"/>
    <property type="match status" value="1"/>
</dbReference>
<gene>
    <name evidence="2" type="ORF">SPMU_13980</name>
</gene>
<dbReference type="Proteomes" id="UP000197783">
    <property type="component" value="Unassembled WGS sequence"/>
</dbReference>
<feature type="compositionally biased region" description="Low complexity" evidence="1">
    <location>
        <begin position="92"/>
        <end position="105"/>
    </location>
</feature>
<dbReference type="RefSeq" id="WP_245832823.1">
    <property type="nucleotide sequence ID" value="NZ_NBBJ01000001.1"/>
</dbReference>
<evidence type="ECO:0000256" key="1">
    <source>
        <dbReference type="SAM" id="MobiDB-lite"/>
    </source>
</evidence>
<dbReference type="AlphaFoldDB" id="A0A245ZTH4"/>
<evidence type="ECO:0008006" key="4">
    <source>
        <dbReference type="Google" id="ProtNLM"/>
    </source>
</evidence>
<dbReference type="InterPro" id="IPR021327">
    <property type="entry name" value="DUF2934"/>
</dbReference>
<protein>
    <recommendedName>
        <fullName evidence="4">DUF2934 domain-containing protein</fullName>
    </recommendedName>
</protein>
<dbReference type="EMBL" id="NBBJ01000001">
    <property type="protein sequence ID" value="OWK33054.1"/>
    <property type="molecule type" value="Genomic_DNA"/>
</dbReference>
<evidence type="ECO:0000313" key="2">
    <source>
        <dbReference type="EMBL" id="OWK33054.1"/>
    </source>
</evidence>
<sequence length="118" mass="12091">MTEDRDEQIRQRAYRIWQEEGEPEGREQDHWSRAQAELGDAPTGGDDELIPGSGDDLPFGEPEDTGVADASLGADAGASDATVGSETPDTSGIAAAAGVPIAPAPQGRKGKGTTSGAN</sequence>
<feature type="region of interest" description="Disordered" evidence="1">
    <location>
        <begin position="14"/>
        <end position="118"/>
    </location>
</feature>
<reference evidence="2 3" key="1">
    <citation type="submission" date="2017-03" db="EMBL/GenBank/DDBJ databases">
        <title>Genome sequence of Sphingomonas mucosissima DSM 17494.</title>
        <authorList>
            <person name="Poehlein A."/>
            <person name="Wuebbeler J.H."/>
            <person name="Steinbuechel A."/>
            <person name="Daniel R."/>
        </authorList>
    </citation>
    <scope>NUCLEOTIDE SEQUENCE [LARGE SCALE GENOMIC DNA]</scope>
    <source>
        <strain evidence="2 3">DSM 17494</strain>
    </source>
</reference>
<evidence type="ECO:0000313" key="3">
    <source>
        <dbReference type="Proteomes" id="UP000197783"/>
    </source>
</evidence>
<name>A0A245ZTH4_9SPHN</name>